<keyword evidence="3" id="KW-0862">Zinc</keyword>
<dbReference type="InterPro" id="IPR035500">
    <property type="entry name" value="NHR-like_dom_sf"/>
</dbReference>
<dbReference type="GO" id="GO:0030154">
    <property type="term" value="P:cell differentiation"/>
    <property type="evidence" value="ECO:0007669"/>
    <property type="project" value="TreeGrafter"/>
</dbReference>
<dbReference type="GO" id="GO:0004879">
    <property type="term" value="F:nuclear receptor activity"/>
    <property type="evidence" value="ECO:0007669"/>
    <property type="project" value="TreeGrafter"/>
</dbReference>
<dbReference type="PROSITE" id="PS51843">
    <property type="entry name" value="NR_LBD"/>
    <property type="match status" value="1"/>
</dbReference>
<gene>
    <name evidence="9" type="ORF">ONB1V03_LOCUS3137</name>
</gene>
<organism evidence="9">
    <name type="scientific">Oppiella nova</name>
    <dbReference type="NCBI Taxonomy" id="334625"/>
    <lineage>
        <taxon>Eukaryota</taxon>
        <taxon>Metazoa</taxon>
        <taxon>Ecdysozoa</taxon>
        <taxon>Arthropoda</taxon>
        <taxon>Chelicerata</taxon>
        <taxon>Arachnida</taxon>
        <taxon>Acari</taxon>
        <taxon>Acariformes</taxon>
        <taxon>Sarcoptiformes</taxon>
        <taxon>Oribatida</taxon>
        <taxon>Brachypylina</taxon>
        <taxon>Oppioidea</taxon>
        <taxon>Oppiidae</taxon>
        <taxon>Oppiella</taxon>
    </lineage>
</organism>
<keyword evidence="1" id="KW-0479">Metal-binding</keyword>
<keyword evidence="6" id="KW-0804">Transcription</keyword>
<dbReference type="PANTHER" id="PTHR24082">
    <property type="entry name" value="NUCLEAR HORMONE RECEPTOR"/>
    <property type="match status" value="1"/>
</dbReference>
<dbReference type="GO" id="GO:0000122">
    <property type="term" value="P:negative regulation of transcription by RNA polymerase II"/>
    <property type="evidence" value="ECO:0007669"/>
    <property type="project" value="TreeGrafter"/>
</dbReference>
<proteinExistence type="predicted"/>
<name>A0A7R9QER8_9ACAR</name>
<evidence type="ECO:0000256" key="5">
    <source>
        <dbReference type="ARBA" id="ARBA00023125"/>
    </source>
</evidence>
<dbReference type="InterPro" id="IPR050234">
    <property type="entry name" value="Nuclear_hormone_rcpt_NR1"/>
</dbReference>
<protein>
    <recommendedName>
        <fullName evidence="8">NR LBD domain-containing protein</fullName>
    </recommendedName>
</protein>
<feature type="domain" description="NR LBD" evidence="8">
    <location>
        <begin position="1"/>
        <end position="112"/>
    </location>
</feature>
<dbReference type="GO" id="GO:0000978">
    <property type="term" value="F:RNA polymerase II cis-regulatory region sequence-specific DNA binding"/>
    <property type="evidence" value="ECO:0007669"/>
    <property type="project" value="TreeGrafter"/>
</dbReference>
<dbReference type="OrthoDB" id="6355676at2759"/>
<keyword evidence="10" id="KW-1185">Reference proteome</keyword>
<evidence type="ECO:0000313" key="10">
    <source>
        <dbReference type="Proteomes" id="UP000728032"/>
    </source>
</evidence>
<keyword evidence="4" id="KW-0805">Transcription regulation</keyword>
<evidence type="ECO:0000256" key="3">
    <source>
        <dbReference type="ARBA" id="ARBA00022833"/>
    </source>
</evidence>
<dbReference type="GO" id="GO:0045944">
    <property type="term" value="P:positive regulation of transcription by RNA polymerase II"/>
    <property type="evidence" value="ECO:0007669"/>
    <property type="project" value="TreeGrafter"/>
</dbReference>
<keyword evidence="5" id="KW-0238">DNA-binding</keyword>
<keyword evidence="7" id="KW-0675">Receptor</keyword>
<evidence type="ECO:0000256" key="4">
    <source>
        <dbReference type="ARBA" id="ARBA00023015"/>
    </source>
</evidence>
<dbReference type="SUPFAM" id="SSF48508">
    <property type="entry name" value="Nuclear receptor ligand-binding domain"/>
    <property type="match status" value="1"/>
</dbReference>
<evidence type="ECO:0000259" key="8">
    <source>
        <dbReference type="PROSITE" id="PS51843"/>
    </source>
</evidence>
<sequence>MSTNMTEFSELCEDDKIALLKKGCTEIICLLTVVTFDFEGEFWTVPIDDENAAQVSLDVLKWGKWNLYDLHRQFMFNVYQEYNSDMNIIDLLTAILLFNPNQSNLIHKDMIK</sequence>
<evidence type="ECO:0000313" key="9">
    <source>
        <dbReference type="EMBL" id="CAD7641511.1"/>
    </source>
</evidence>
<dbReference type="AlphaFoldDB" id="A0A7R9QER8"/>
<evidence type="ECO:0000256" key="7">
    <source>
        <dbReference type="ARBA" id="ARBA00023170"/>
    </source>
</evidence>
<evidence type="ECO:0000256" key="1">
    <source>
        <dbReference type="ARBA" id="ARBA00022723"/>
    </source>
</evidence>
<reference evidence="9" key="1">
    <citation type="submission" date="2020-11" db="EMBL/GenBank/DDBJ databases">
        <authorList>
            <person name="Tran Van P."/>
        </authorList>
    </citation>
    <scope>NUCLEOTIDE SEQUENCE</scope>
</reference>
<dbReference type="EMBL" id="OC915688">
    <property type="protein sequence ID" value="CAD7641511.1"/>
    <property type="molecule type" value="Genomic_DNA"/>
</dbReference>
<dbReference type="PANTHER" id="PTHR24082:SF283">
    <property type="entry name" value="NUCLEAR HORMONE RECEPTOR HR96"/>
    <property type="match status" value="1"/>
</dbReference>
<dbReference type="Gene3D" id="1.10.565.10">
    <property type="entry name" value="Retinoid X Receptor"/>
    <property type="match status" value="1"/>
</dbReference>
<dbReference type="InterPro" id="IPR000536">
    <property type="entry name" value="Nucl_hrmn_rcpt_lig-bd"/>
</dbReference>
<dbReference type="Proteomes" id="UP000728032">
    <property type="component" value="Unassembled WGS sequence"/>
</dbReference>
<evidence type="ECO:0000256" key="6">
    <source>
        <dbReference type="ARBA" id="ARBA00023163"/>
    </source>
</evidence>
<accession>A0A7R9QER8</accession>
<evidence type="ECO:0000256" key="2">
    <source>
        <dbReference type="ARBA" id="ARBA00022771"/>
    </source>
</evidence>
<dbReference type="EMBL" id="CAJPVJ010000863">
    <property type="protein sequence ID" value="CAG2163563.1"/>
    <property type="molecule type" value="Genomic_DNA"/>
</dbReference>
<dbReference type="GO" id="GO:0008270">
    <property type="term" value="F:zinc ion binding"/>
    <property type="evidence" value="ECO:0007669"/>
    <property type="project" value="UniProtKB-KW"/>
</dbReference>
<keyword evidence="2" id="KW-0863">Zinc-finger</keyword>